<dbReference type="AlphaFoldDB" id="A0A2S6H092"/>
<dbReference type="EMBL" id="PTIX01000001">
    <property type="protein sequence ID" value="PPK70893.1"/>
    <property type="molecule type" value="Genomic_DNA"/>
</dbReference>
<organism evidence="2 3">
    <name type="scientific">Actinokineospora auranticolor</name>
    <dbReference type="NCBI Taxonomy" id="155976"/>
    <lineage>
        <taxon>Bacteria</taxon>
        <taxon>Bacillati</taxon>
        <taxon>Actinomycetota</taxon>
        <taxon>Actinomycetes</taxon>
        <taxon>Pseudonocardiales</taxon>
        <taxon>Pseudonocardiaceae</taxon>
        <taxon>Actinokineospora</taxon>
    </lineage>
</organism>
<keyword evidence="3" id="KW-1185">Reference proteome</keyword>
<protein>
    <submittedName>
        <fullName evidence="2">Uncharacterized protein</fullName>
    </submittedName>
</protein>
<feature type="compositionally biased region" description="Polar residues" evidence="1">
    <location>
        <begin position="246"/>
        <end position="268"/>
    </location>
</feature>
<evidence type="ECO:0000313" key="2">
    <source>
        <dbReference type="EMBL" id="PPK70893.1"/>
    </source>
</evidence>
<proteinExistence type="predicted"/>
<name>A0A2S6H092_9PSEU</name>
<comment type="caution">
    <text evidence="2">The sequence shown here is derived from an EMBL/GenBank/DDBJ whole genome shotgun (WGS) entry which is preliminary data.</text>
</comment>
<accession>A0A2S6H092</accession>
<feature type="compositionally biased region" description="Basic residues" evidence="1">
    <location>
        <begin position="72"/>
        <end position="83"/>
    </location>
</feature>
<gene>
    <name evidence="2" type="ORF">CLV40_10179</name>
</gene>
<feature type="compositionally biased region" description="Pro residues" evidence="1">
    <location>
        <begin position="49"/>
        <end position="69"/>
    </location>
</feature>
<feature type="region of interest" description="Disordered" evidence="1">
    <location>
        <begin position="225"/>
        <end position="275"/>
    </location>
</feature>
<dbReference type="Proteomes" id="UP000239203">
    <property type="component" value="Unassembled WGS sequence"/>
</dbReference>
<feature type="region of interest" description="Disordered" evidence="1">
    <location>
        <begin position="1"/>
        <end position="24"/>
    </location>
</feature>
<reference evidence="2 3" key="1">
    <citation type="submission" date="2018-02" db="EMBL/GenBank/DDBJ databases">
        <title>Genomic Encyclopedia of Archaeal and Bacterial Type Strains, Phase II (KMG-II): from individual species to whole genera.</title>
        <authorList>
            <person name="Goeker M."/>
        </authorList>
    </citation>
    <scope>NUCLEOTIDE SEQUENCE [LARGE SCALE GENOMIC DNA]</scope>
    <source>
        <strain evidence="2 3">YU 961-1</strain>
    </source>
</reference>
<evidence type="ECO:0000313" key="3">
    <source>
        <dbReference type="Proteomes" id="UP000239203"/>
    </source>
</evidence>
<feature type="region of interest" description="Disordered" evidence="1">
    <location>
        <begin position="41"/>
        <end position="192"/>
    </location>
</feature>
<sequence>MIMARLRPPKSIRAKGADSSGRRRSSLWIVWAAAVDRLPPAAVDASPPCRNPPLPPPLDRCHPPRPSVNPPRNRRLSPARTRRNVFPPRHSVRLGSSLATPKPPQKPSHRRSPIPAERNAAVPALPHNHRRIPLPAERNAAVPDPPHNYRRIPAPTEGSAAVPDPLRIRRRIPTPTQPNTAVRDPSRNRRRIPAPAERNAPLPHALIGWACFAWGDEPAKLPGGWGGLAHPHRSSPPQVRRGPAQSKFTQSRPRIFSANSRTDQPSHGSNRHPRSTKMINACLRPPMSILATRTDRTGRSTASLWTTRDATNGIPIGPRSPPRTQRERCRRREGGGWQRSNDDRCLRPPTSILPTATDNFARRRSRPGTTRGDPVVTLSGVSPLRGITNPLLP</sequence>
<feature type="region of interest" description="Disordered" evidence="1">
    <location>
        <begin position="309"/>
        <end position="393"/>
    </location>
</feature>
<feature type="compositionally biased region" description="Basic and acidic residues" evidence="1">
    <location>
        <begin position="324"/>
        <end position="346"/>
    </location>
</feature>
<evidence type="ECO:0000256" key="1">
    <source>
        <dbReference type="SAM" id="MobiDB-lite"/>
    </source>
</evidence>